<reference evidence="2" key="1">
    <citation type="journal article" date="2021" name="Nat. Commun.">
        <title>Genetic determinants of endophytism in the Arabidopsis root mycobiome.</title>
        <authorList>
            <person name="Mesny F."/>
            <person name="Miyauchi S."/>
            <person name="Thiergart T."/>
            <person name="Pickel B."/>
            <person name="Atanasova L."/>
            <person name="Karlsson M."/>
            <person name="Huettel B."/>
            <person name="Barry K.W."/>
            <person name="Haridas S."/>
            <person name="Chen C."/>
            <person name="Bauer D."/>
            <person name="Andreopoulos W."/>
            <person name="Pangilinan J."/>
            <person name="LaButti K."/>
            <person name="Riley R."/>
            <person name="Lipzen A."/>
            <person name="Clum A."/>
            <person name="Drula E."/>
            <person name="Henrissat B."/>
            <person name="Kohler A."/>
            <person name="Grigoriev I.V."/>
            <person name="Martin F.M."/>
            <person name="Hacquard S."/>
        </authorList>
    </citation>
    <scope>NUCLEOTIDE SEQUENCE</scope>
    <source>
        <strain evidence="2">MPI-SDFR-AT-0120</strain>
    </source>
</reference>
<accession>A0A8K0VYJ2</accession>
<name>A0A8K0VYJ2_9PLEO</name>
<evidence type="ECO:0000313" key="3">
    <source>
        <dbReference type="Proteomes" id="UP000813461"/>
    </source>
</evidence>
<dbReference type="EMBL" id="JAGMVJ010000011">
    <property type="protein sequence ID" value="KAH7086457.1"/>
    <property type="molecule type" value="Genomic_DNA"/>
</dbReference>
<feature type="region of interest" description="Disordered" evidence="1">
    <location>
        <begin position="319"/>
        <end position="347"/>
    </location>
</feature>
<dbReference type="OrthoDB" id="3682293at2759"/>
<proteinExistence type="predicted"/>
<sequence length="399" mass="44918">MPRYLRGSEIDLEEAYGPLLDKTAHLSRNIRTGMLMSRTHHCEDPECGGRAPSRKCILRGHVAFCLAPVVDRDHTSKTFNEVTIHGERFAVISPQGCAEHHYTDGYNVDIKDARNGRHNFPIIWKKRLEEFRAQHEADIALEAEKREAMHKRLGMTGHQRQTMYARQDREEYLRRRDAGIADLMRDGMEAMAEATTVPRPTEDMTRQLSKSEVREAGELAVQVRAVTSEETKLVATPLWLYNELFGSPNDGAIGIGELNEYAGLDSCTPRPQEIANPTEEWLHGQLYPESTGIGEEEEEEEIEPGSLIDPSSIALQPQDGYHSEAALGPVSGPPRKRERKGLKKMEAAKARALARTKAEELTKKELDDEELIQSLKAQKGTQKSARNKRLTRAGRTAYI</sequence>
<evidence type="ECO:0000256" key="1">
    <source>
        <dbReference type="SAM" id="MobiDB-lite"/>
    </source>
</evidence>
<organism evidence="2 3">
    <name type="scientific">Paraphoma chrysanthemicola</name>
    <dbReference type="NCBI Taxonomy" id="798071"/>
    <lineage>
        <taxon>Eukaryota</taxon>
        <taxon>Fungi</taxon>
        <taxon>Dikarya</taxon>
        <taxon>Ascomycota</taxon>
        <taxon>Pezizomycotina</taxon>
        <taxon>Dothideomycetes</taxon>
        <taxon>Pleosporomycetidae</taxon>
        <taxon>Pleosporales</taxon>
        <taxon>Pleosporineae</taxon>
        <taxon>Phaeosphaeriaceae</taxon>
        <taxon>Paraphoma</taxon>
    </lineage>
</organism>
<gene>
    <name evidence="2" type="ORF">FB567DRAFT_603493</name>
</gene>
<evidence type="ECO:0000313" key="2">
    <source>
        <dbReference type="EMBL" id="KAH7086457.1"/>
    </source>
</evidence>
<keyword evidence="3" id="KW-1185">Reference proteome</keyword>
<comment type="caution">
    <text evidence="2">The sequence shown here is derived from an EMBL/GenBank/DDBJ whole genome shotgun (WGS) entry which is preliminary data.</text>
</comment>
<protein>
    <submittedName>
        <fullName evidence="2">Uncharacterized protein</fullName>
    </submittedName>
</protein>
<dbReference type="Proteomes" id="UP000813461">
    <property type="component" value="Unassembled WGS sequence"/>
</dbReference>
<dbReference type="AlphaFoldDB" id="A0A8K0VYJ2"/>
<feature type="region of interest" description="Disordered" evidence="1">
    <location>
        <begin position="377"/>
        <end position="399"/>
    </location>
</feature>